<protein>
    <submittedName>
        <fullName evidence="2">Alpha-amylase family glycosyl hydrolase</fullName>
    </submittedName>
</protein>
<dbReference type="PANTHER" id="PTHR47786:SF2">
    <property type="entry name" value="GLYCOSYL HYDROLASE FAMILY 13 CATALYTIC DOMAIN-CONTAINING PROTEIN"/>
    <property type="match status" value="1"/>
</dbReference>
<dbReference type="Gene3D" id="3.20.20.80">
    <property type="entry name" value="Glycosidases"/>
    <property type="match status" value="1"/>
</dbReference>
<accession>A0ABT2PXN2</accession>
<dbReference type="GO" id="GO:0016787">
    <property type="term" value="F:hydrolase activity"/>
    <property type="evidence" value="ECO:0007669"/>
    <property type="project" value="UniProtKB-KW"/>
</dbReference>
<organism evidence="2 3">
    <name type="scientific">Paracholeplasma vituli</name>
    <dbReference type="NCBI Taxonomy" id="69473"/>
    <lineage>
        <taxon>Bacteria</taxon>
        <taxon>Bacillati</taxon>
        <taxon>Mycoplasmatota</taxon>
        <taxon>Mollicutes</taxon>
        <taxon>Acholeplasmatales</taxon>
        <taxon>Acholeplasmataceae</taxon>
        <taxon>Paracholeplasma</taxon>
    </lineage>
</organism>
<dbReference type="SUPFAM" id="SSF51445">
    <property type="entry name" value="(Trans)glycosidases"/>
    <property type="match status" value="1"/>
</dbReference>
<dbReference type="PANTHER" id="PTHR47786">
    <property type="entry name" value="ALPHA-1,4-GLUCAN:MALTOSE-1-PHOSPHATE MALTOSYLTRANSFERASE"/>
    <property type="match status" value="1"/>
</dbReference>
<dbReference type="SMART" id="SM00642">
    <property type="entry name" value="Aamy"/>
    <property type="match status" value="1"/>
</dbReference>
<dbReference type="Gene3D" id="2.60.40.1180">
    <property type="entry name" value="Golgi alpha-mannosidase II"/>
    <property type="match status" value="1"/>
</dbReference>
<dbReference type="RefSeq" id="WP_262096796.1">
    <property type="nucleotide sequence ID" value="NZ_JAOEGN010000015.1"/>
</dbReference>
<dbReference type="Pfam" id="PF00128">
    <property type="entry name" value="Alpha-amylase"/>
    <property type="match status" value="2"/>
</dbReference>
<dbReference type="InterPro" id="IPR006047">
    <property type="entry name" value="GH13_cat_dom"/>
</dbReference>
<reference evidence="3" key="1">
    <citation type="submission" date="2023-07" db="EMBL/GenBank/DDBJ databases">
        <title>Novel Mycoplasma species identified in domestic and wild animals.</title>
        <authorList>
            <person name="Volokhov D.V."/>
            <person name="Furtak V.A."/>
            <person name="Zagorodnyaya T.A."/>
        </authorList>
    </citation>
    <scope>NUCLEOTIDE SEQUENCE [LARGE SCALE GENOMIC DNA]</scope>
    <source>
        <strain evidence="3">92-19</strain>
    </source>
</reference>
<dbReference type="InterPro" id="IPR017853">
    <property type="entry name" value="GH"/>
</dbReference>
<dbReference type="Proteomes" id="UP001209076">
    <property type="component" value="Unassembled WGS sequence"/>
</dbReference>
<proteinExistence type="predicted"/>
<dbReference type="InterPro" id="IPR013780">
    <property type="entry name" value="Glyco_hydro_b"/>
</dbReference>
<evidence type="ECO:0000313" key="3">
    <source>
        <dbReference type="Proteomes" id="UP001209076"/>
    </source>
</evidence>
<gene>
    <name evidence="2" type="ORF">N7603_07410</name>
</gene>
<feature type="domain" description="Glycosyl hydrolase family 13 catalytic" evidence="1">
    <location>
        <begin position="16"/>
        <end position="341"/>
    </location>
</feature>
<dbReference type="CDD" id="cd11313">
    <property type="entry name" value="AmyAc_arch_bac_AmyA"/>
    <property type="match status" value="1"/>
</dbReference>
<sequence>MAKDTKVNLRSLNFYQVFLRQHTQEGTFLSLIKDLPRIKTLGMDVLYLLPIHPIGEKHRKGSVGSPYSIKDYYAVNPDFGTEADFKTLIDAAHQEGLKVMIDVVFNHTSHDAILLEQHPEWYYRKDGKLAGKVGDWWDITDLDFSHKDLWEYLIGALKKWSKLGVDGYRCDVASVVPQAFWLQARKEIKEINPDTIWLAESIHGEFCKYIRDMGFESMSDSETYEAFDILYDYDIHHDFLHYVEGKAPLNDWLKAMLRQEYTFPKNYIKLRNLENHDQERIAHWVKDHVRLLNITGLLFFLKGATLIYAGQEYGVDHKPDLFEVDKVDLSIKHIDIRNLIHRMSHLKKDSLFQVGVYHIHLQTKEAAVISYENKNSMTVGVFNVGNAKGEVTVNIPNGTYQNILYPNQVIVKDGKLILEDKPIVLFTIKQSI</sequence>
<evidence type="ECO:0000259" key="1">
    <source>
        <dbReference type="SMART" id="SM00642"/>
    </source>
</evidence>
<dbReference type="EMBL" id="JAOEGN010000015">
    <property type="protein sequence ID" value="MCU0105483.1"/>
    <property type="molecule type" value="Genomic_DNA"/>
</dbReference>
<evidence type="ECO:0000313" key="2">
    <source>
        <dbReference type="EMBL" id="MCU0105483.1"/>
    </source>
</evidence>
<keyword evidence="2" id="KW-0378">Hydrolase</keyword>
<comment type="caution">
    <text evidence="2">The sequence shown here is derived from an EMBL/GenBank/DDBJ whole genome shotgun (WGS) entry which is preliminary data.</text>
</comment>
<dbReference type="InterPro" id="IPR041331">
    <property type="entry name" value="Bac_A_amyl_C"/>
</dbReference>
<dbReference type="Pfam" id="PF18612">
    <property type="entry name" value="Bac_A_amyl_C"/>
    <property type="match status" value="1"/>
</dbReference>
<name>A0ABT2PXN2_9MOLU</name>
<keyword evidence="3" id="KW-1185">Reference proteome</keyword>